<dbReference type="Pfam" id="PF14558">
    <property type="entry name" value="TRP_N"/>
    <property type="match status" value="1"/>
</dbReference>
<feature type="transmembrane region" description="Helical" evidence="8">
    <location>
        <begin position="430"/>
        <end position="455"/>
    </location>
</feature>
<feature type="transmembrane region" description="Helical" evidence="8">
    <location>
        <begin position="492"/>
        <end position="512"/>
    </location>
</feature>
<comment type="subcellular location">
    <subcellularLocation>
        <location evidence="1">Membrane</location>
        <topology evidence="1">Multi-pass membrane protein</topology>
    </subcellularLocation>
</comment>
<protein>
    <recommendedName>
        <fullName evidence="10">ML-like domain-containing protein</fullName>
    </recommendedName>
</protein>
<organism evidence="11 12">
    <name type="scientific">Coleophoma crateriformis</name>
    <dbReference type="NCBI Taxonomy" id="565419"/>
    <lineage>
        <taxon>Eukaryota</taxon>
        <taxon>Fungi</taxon>
        <taxon>Dikarya</taxon>
        <taxon>Ascomycota</taxon>
        <taxon>Pezizomycotina</taxon>
        <taxon>Leotiomycetes</taxon>
        <taxon>Helotiales</taxon>
        <taxon>Dermateaceae</taxon>
        <taxon>Coleophoma</taxon>
    </lineage>
</organism>
<dbReference type="AlphaFoldDB" id="A0A3D8RJE0"/>
<reference evidence="11 12" key="1">
    <citation type="journal article" date="2018" name="IMA Fungus">
        <title>IMA Genome-F 9: Draft genome sequence of Annulohypoxylon stygium, Aspergillus mulundensis, Berkeleyomyces basicola (syn. Thielaviopsis basicola), Ceratocystis smalleyi, two Cercospora beticola strains, Coleophoma cylindrospora, Fusarium fracticaudum, Phialophora cf. hyalina, and Morchella septimelata.</title>
        <authorList>
            <person name="Wingfield B.D."/>
            <person name="Bills G.F."/>
            <person name="Dong Y."/>
            <person name="Huang W."/>
            <person name="Nel W.J."/>
            <person name="Swalarsk-Parry B.S."/>
            <person name="Vaghefi N."/>
            <person name="Wilken P.M."/>
            <person name="An Z."/>
            <person name="de Beer Z.W."/>
            <person name="De Vos L."/>
            <person name="Chen L."/>
            <person name="Duong T.A."/>
            <person name="Gao Y."/>
            <person name="Hammerbacher A."/>
            <person name="Kikkert J.R."/>
            <person name="Li Y."/>
            <person name="Li H."/>
            <person name="Li K."/>
            <person name="Li Q."/>
            <person name="Liu X."/>
            <person name="Ma X."/>
            <person name="Naidoo K."/>
            <person name="Pethybridge S.J."/>
            <person name="Sun J."/>
            <person name="Steenkamp E.T."/>
            <person name="van der Nest M.A."/>
            <person name="van Wyk S."/>
            <person name="Wingfield M.J."/>
            <person name="Xiong C."/>
            <person name="Yue Q."/>
            <person name="Zhang X."/>
        </authorList>
    </citation>
    <scope>NUCLEOTIDE SEQUENCE [LARGE SCALE GENOMIC DNA]</scope>
    <source>
        <strain evidence="11 12">BP5796</strain>
    </source>
</reference>
<dbReference type="GO" id="GO:0016020">
    <property type="term" value="C:membrane"/>
    <property type="evidence" value="ECO:0007669"/>
    <property type="project" value="UniProtKB-SubCell"/>
</dbReference>
<feature type="compositionally biased region" description="Gly residues" evidence="7">
    <location>
        <begin position="735"/>
        <end position="746"/>
    </location>
</feature>
<evidence type="ECO:0000256" key="9">
    <source>
        <dbReference type="SAM" id="SignalP"/>
    </source>
</evidence>
<keyword evidence="6 8" id="KW-0472">Membrane</keyword>
<comment type="caution">
    <text evidence="11">The sequence shown here is derived from an EMBL/GenBank/DDBJ whole genome shotgun (WGS) entry which is preliminary data.</text>
</comment>
<keyword evidence="3 8" id="KW-0812">Transmembrane</keyword>
<dbReference type="Pfam" id="PF06011">
    <property type="entry name" value="TRP"/>
    <property type="match status" value="1"/>
</dbReference>
<name>A0A3D8RJE0_9HELO</name>
<feature type="region of interest" description="Disordered" evidence="7">
    <location>
        <begin position="681"/>
        <end position="746"/>
    </location>
</feature>
<feature type="transmembrane region" description="Helical" evidence="8">
    <location>
        <begin position="580"/>
        <end position="609"/>
    </location>
</feature>
<evidence type="ECO:0000256" key="8">
    <source>
        <dbReference type="SAM" id="Phobius"/>
    </source>
</evidence>
<evidence type="ECO:0000256" key="3">
    <source>
        <dbReference type="ARBA" id="ARBA00022692"/>
    </source>
</evidence>
<gene>
    <name evidence="11" type="ORF">BP5796_07518</name>
</gene>
<dbReference type="EMBL" id="PDLN01000010">
    <property type="protein sequence ID" value="RDW74076.1"/>
    <property type="molecule type" value="Genomic_DNA"/>
</dbReference>
<feature type="domain" description="ML-like" evidence="10">
    <location>
        <begin position="28"/>
        <end position="169"/>
    </location>
</feature>
<feature type="transmembrane region" description="Helical" evidence="8">
    <location>
        <begin position="352"/>
        <end position="383"/>
    </location>
</feature>
<accession>A0A3D8RJE0</accession>
<evidence type="ECO:0000256" key="6">
    <source>
        <dbReference type="ARBA" id="ARBA00023136"/>
    </source>
</evidence>
<dbReference type="PANTHER" id="PTHR31145">
    <property type="entry name" value="INTEGRAL MEMBRANE PROTEIN (AFU_ORTHOLOGUE AFUA_7G01610)"/>
    <property type="match status" value="1"/>
</dbReference>
<feature type="transmembrane region" description="Helical" evidence="8">
    <location>
        <begin position="518"/>
        <end position="537"/>
    </location>
</feature>
<evidence type="ECO:0000313" key="12">
    <source>
        <dbReference type="Proteomes" id="UP000256328"/>
    </source>
</evidence>
<feature type="signal peptide" evidence="9">
    <location>
        <begin position="1"/>
        <end position="26"/>
    </location>
</feature>
<evidence type="ECO:0000259" key="10">
    <source>
        <dbReference type="SMART" id="SM01320"/>
    </source>
</evidence>
<dbReference type="GO" id="GO:0055085">
    <property type="term" value="P:transmembrane transport"/>
    <property type="evidence" value="ECO:0007669"/>
    <property type="project" value="TreeGrafter"/>
</dbReference>
<dbReference type="GO" id="GO:0009272">
    <property type="term" value="P:fungal-type cell wall biogenesis"/>
    <property type="evidence" value="ECO:0007669"/>
    <property type="project" value="TreeGrafter"/>
</dbReference>
<dbReference type="SMART" id="SM01320">
    <property type="entry name" value="TRP_N"/>
    <property type="match status" value="1"/>
</dbReference>
<dbReference type="OrthoDB" id="2115177at2759"/>
<proteinExistence type="inferred from homology"/>
<feature type="chain" id="PRO_5017583074" description="ML-like domain-containing protein" evidence="9">
    <location>
        <begin position="27"/>
        <end position="746"/>
    </location>
</feature>
<dbReference type="InterPro" id="IPR040241">
    <property type="entry name" value="TRP_Flc/Pkd2-like"/>
</dbReference>
<keyword evidence="12" id="KW-1185">Reference proteome</keyword>
<feature type="transmembrane region" description="Helical" evidence="8">
    <location>
        <begin position="404"/>
        <end position="424"/>
    </location>
</feature>
<feature type="compositionally biased region" description="Basic and acidic residues" evidence="7">
    <location>
        <begin position="699"/>
        <end position="709"/>
    </location>
</feature>
<keyword evidence="4 9" id="KW-0732">Signal</keyword>
<evidence type="ECO:0000256" key="4">
    <source>
        <dbReference type="ARBA" id="ARBA00022729"/>
    </source>
</evidence>
<dbReference type="PANTHER" id="PTHR31145:SF5">
    <property type="entry name" value="DUF907 DOMAIN PROTEIN (AFU_ORTHOLOGUE AFUA_2G06100)"/>
    <property type="match status" value="1"/>
</dbReference>
<evidence type="ECO:0000256" key="7">
    <source>
        <dbReference type="SAM" id="MobiDB-lite"/>
    </source>
</evidence>
<sequence length="746" mass="80246">MMLRSISVFSSLSLLLLGFLPAGVSAAEILKTSGFSTCGTDSTITVQKVNIEYNNTNKTVTFDVAGTSTKEQNVTALLNVTAYGISVYSNSFNPCATSTYVQQLCPVPVGAFSASGIQEIPSSYASMIPSIAFSVPDINADATLQLESADTGATVACITSTVGNGKTVAVKSVSYVAAGIAGAALLLGGASAAGAAAAGAGSTGGAGVSSPSFTDVFTTFQGFAMNGMLSVNYPAVYRSFSKNFAFSTGLLPWSSMQNAIDSFRSSTGGNLTTESYSYLQNATLVYTTQSTVAKRAIDTVLEGLLMRGISTSVNSTSSDTSNSTSSDSSLQKTVSGIEAYVEQLSVPQANTFMTVLLIVAIVIAAIAVGILLIKVILETWALIGSFPKALTGFRKHYWRTMARSIVQLILVLYGIWVLYCIYQFTHGDSWAAKALAGVTLGLFTGVLAFFTFMIWKTARDLKRADGDASGLYEKKENWLKYSIFYDSYKKDFWWVFVPAIIYMAAKGAVLAIADGHGLTQTVAQLSIEACMLAMLIWNRPFERRSGNVINIFIQIVRVISVVCILVFVEELGIAETTQTVTGVVIIAVQSALTAVLAILIAVNAIIMCCKENPHRKRRKEAEKLNRDLDNLTPLDARNSLLMDPAKMPMNTDYEHERKEPLMKQHSADSFRDEPANPYHDATPLRSFTPQGRPFTPDTNLRREESREHLVSGAAPIGGRYSPPRERQPTVPNVQGGYGGGYRGMAY</sequence>
<evidence type="ECO:0000313" key="11">
    <source>
        <dbReference type="EMBL" id="RDW74076.1"/>
    </source>
</evidence>
<evidence type="ECO:0000256" key="2">
    <source>
        <dbReference type="ARBA" id="ARBA00010642"/>
    </source>
</evidence>
<dbReference type="Proteomes" id="UP000256328">
    <property type="component" value="Unassembled WGS sequence"/>
</dbReference>
<dbReference type="InterPro" id="IPR010308">
    <property type="entry name" value="TRP_C"/>
</dbReference>
<keyword evidence="5 8" id="KW-1133">Transmembrane helix</keyword>
<feature type="transmembrane region" description="Helical" evidence="8">
    <location>
        <begin position="549"/>
        <end position="568"/>
    </location>
</feature>
<evidence type="ECO:0000256" key="1">
    <source>
        <dbReference type="ARBA" id="ARBA00004141"/>
    </source>
</evidence>
<comment type="similarity">
    <text evidence="2">Belongs to the transient receptor potential (TRP) ion channel family.</text>
</comment>
<evidence type="ECO:0000256" key="5">
    <source>
        <dbReference type="ARBA" id="ARBA00022989"/>
    </source>
</evidence>
<dbReference type="InterPro" id="IPR032800">
    <property type="entry name" value="TRP_N"/>
</dbReference>